<dbReference type="OrthoDB" id="78683at2759"/>
<evidence type="ECO:0000256" key="4">
    <source>
        <dbReference type="ARBA" id="ARBA00023136"/>
    </source>
</evidence>
<sequence>MGIRRYRRTLQVVTILGIVGGVVVAYYGITLSALVHASVPDGSFLSVAAVALSTLGCLYACASILGFCGSTAKHERVRCLMVYFYATIIVCVVLVLFAYLALAAPSTVSNWLRLHWSSLGLEDEVCCSTFDDAHAYLRRRFISMGIIAAVSVVCMLLALYCVIKIVTVPVVMRDILTVINVIFIVLGLGMFSYGIHMTSHDVLDAGQHWIASLFIGVGVLVFTLSTIGLVGAKAKNRSVLLVYAVGIGLSMLLLVASAVFAFIAASHLAQAYGDVHAAGDIACSAHLFGCSNCTGDIACLGAQQRAPHVDVWQACNTSNPLPCHQNRTVLFPHGPANATASSAIYNQAADCGRCPEWPPAEVSSYVRRCLDLVGIVSLLNVLFLAIALGATLILRRSLLGYQTESI</sequence>
<evidence type="ECO:0000256" key="3">
    <source>
        <dbReference type="ARBA" id="ARBA00022989"/>
    </source>
</evidence>
<keyword evidence="4 5" id="KW-0472">Membrane</keyword>
<evidence type="ECO:0008006" key="8">
    <source>
        <dbReference type="Google" id="ProtNLM"/>
    </source>
</evidence>
<reference evidence="6 7" key="1">
    <citation type="journal article" date="2014" name="Genome Biol. Evol.">
        <title>The secreted proteins of Achlya hypogyna and Thraustotheca clavata identify the ancestral oomycete secretome and reveal gene acquisitions by horizontal gene transfer.</title>
        <authorList>
            <person name="Misner I."/>
            <person name="Blouin N."/>
            <person name="Leonard G."/>
            <person name="Richards T.A."/>
            <person name="Lane C.E."/>
        </authorList>
    </citation>
    <scope>NUCLEOTIDE SEQUENCE [LARGE SCALE GENOMIC DNA]</scope>
    <source>
        <strain evidence="6 7">ATCC 48635</strain>
    </source>
</reference>
<evidence type="ECO:0000256" key="2">
    <source>
        <dbReference type="ARBA" id="ARBA00022692"/>
    </source>
</evidence>
<feature type="transmembrane region" description="Helical" evidence="5">
    <location>
        <begin position="12"/>
        <end position="37"/>
    </location>
</feature>
<proteinExistence type="predicted"/>
<feature type="transmembrane region" description="Helical" evidence="5">
    <location>
        <begin position="141"/>
        <end position="163"/>
    </location>
</feature>
<keyword evidence="7" id="KW-1185">Reference proteome</keyword>
<accession>A0A1V9ZB82</accession>
<organism evidence="6 7">
    <name type="scientific">Achlya hypogyna</name>
    <name type="common">Oomycete</name>
    <name type="synonym">Protoachlya hypogyna</name>
    <dbReference type="NCBI Taxonomy" id="1202772"/>
    <lineage>
        <taxon>Eukaryota</taxon>
        <taxon>Sar</taxon>
        <taxon>Stramenopiles</taxon>
        <taxon>Oomycota</taxon>
        <taxon>Saprolegniomycetes</taxon>
        <taxon>Saprolegniales</taxon>
        <taxon>Achlyaceae</taxon>
        <taxon>Achlya</taxon>
    </lineage>
</organism>
<dbReference type="Pfam" id="PF00335">
    <property type="entry name" value="Tetraspanin"/>
    <property type="match status" value="1"/>
</dbReference>
<dbReference type="Proteomes" id="UP000243579">
    <property type="component" value="Unassembled WGS sequence"/>
</dbReference>
<feature type="transmembrane region" description="Helical" evidence="5">
    <location>
        <begin position="372"/>
        <end position="394"/>
    </location>
</feature>
<evidence type="ECO:0000256" key="1">
    <source>
        <dbReference type="ARBA" id="ARBA00004141"/>
    </source>
</evidence>
<feature type="transmembrane region" description="Helical" evidence="5">
    <location>
        <begin position="208"/>
        <end position="232"/>
    </location>
</feature>
<gene>
    <name evidence="6" type="ORF">ACHHYP_00236</name>
</gene>
<comment type="subcellular location">
    <subcellularLocation>
        <location evidence="1">Membrane</location>
        <topology evidence="1">Multi-pass membrane protein</topology>
    </subcellularLocation>
</comment>
<dbReference type="InterPro" id="IPR018499">
    <property type="entry name" value="Tetraspanin/Peripherin"/>
</dbReference>
<dbReference type="GO" id="GO:0016020">
    <property type="term" value="C:membrane"/>
    <property type="evidence" value="ECO:0007669"/>
    <property type="project" value="UniProtKB-SubCell"/>
</dbReference>
<feature type="transmembrane region" description="Helical" evidence="5">
    <location>
        <begin position="175"/>
        <end position="196"/>
    </location>
</feature>
<protein>
    <recommendedName>
        <fullName evidence="8">Transmembrane protein</fullName>
    </recommendedName>
</protein>
<keyword evidence="2 5" id="KW-0812">Transmembrane</keyword>
<dbReference type="EMBL" id="JNBR01000333">
    <property type="protein sequence ID" value="OQR95181.1"/>
    <property type="molecule type" value="Genomic_DNA"/>
</dbReference>
<evidence type="ECO:0000313" key="7">
    <source>
        <dbReference type="Proteomes" id="UP000243579"/>
    </source>
</evidence>
<feature type="transmembrane region" description="Helical" evidence="5">
    <location>
        <begin position="80"/>
        <end position="102"/>
    </location>
</feature>
<name>A0A1V9ZB82_ACHHY</name>
<evidence type="ECO:0000313" key="6">
    <source>
        <dbReference type="EMBL" id="OQR95181.1"/>
    </source>
</evidence>
<feature type="transmembrane region" description="Helical" evidence="5">
    <location>
        <begin position="43"/>
        <end position="68"/>
    </location>
</feature>
<keyword evidence="3 5" id="KW-1133">Transmembrane helix</keyword>
<evidence type="ECO:0000256" key="5">
    <source>
        <dbReference type="SAM" id="Phobius"/>
    </source>
</evidence>
<comment type="caution">
    <text evidence="6">The sequence shown here is derived from an EMBL/GenBank/DDBJ whole genome shotgun (WGS) entry which is preliminary data.</text>
</comment>
<dbReference type="PRINTS" id="PR00259">
    <property type="entry name" value="TMFOUR"/>
</dbReference>
<dbReference type="AlphaFoldDB" id="A0A1V9ZB82"/>
<feature type="transmembrane region" description="Helical" evidence="5">
    <location>
        <begin position="239"/>
        <end position="265"/>
    </location>
</feature>